<keyword evidence="2" id="KW-0472">Membrane</keyword>
<feature type="transmembrane region" description="Helical" evidence="2">
    <location>
        <begin position="300"/>
        <end position="325"/>
    </location>
</feature>
<dbReference type="Proteomes" id="UP000723463">
    <property type="component" value="Unassembled WGS sequence"/>
</dbReference>
<keyword evidence="2" id="KW-0812">Transmembrane</keyword>
<dbReference type="AlphaFoldDB" id="A0A9P6EXU6"/>
<comment type="caution">
    <text evidence="3">The sequence shown here is derived from an EMBL/GenBank/DDBJ whole genome shotgun (WGS) entry which is preliminary data.</text>
</comment>
<feature type="region of interest" description="Disordered" evidence="1">
    <location>
        <begin position="335"/>
        <end position="382"/>
    </location>
</feature>
<evidence type="ECO:0000313" key="4">
    <source>
        <dbReference type="Proteomes" id="UP000723463"/>
    </source>
</evidence>
<protein>
    <submittedName>
        <fullName evidence="3">Uncharacterized protein</fullName>
    </submittedName>
</protein>
<feature type="transmembrane region" description="Helical" evidence="2">
    <location>
        <begin position="70"/>
        <end position="87"/>
    </location>
</feature>
<feature type="compositionally biased region" description="Basic and acidic residues" evidence="1">
    <location>
        <begin position="352"/>
        <end position="361"/>
    </location>
</feature>
<feature type="transmembrane region" description="Helical" evidence="2">
    <location>
        <begin position="107"/>
        <end position="126"/>
    </location>
</feature>
<feature type="transmembrane region" description="Helical" evidence="2">
    <location>
        <begin position="20"/>
        <end position="40"/>
    </location>
</feature>
<organism evidence="3 4">
    <name type="scientific">Mortierella hygrophila</name>
    <dbReference type="NCBI Taxonomy" id="979708"/>
    <lineage>
        <taxon>Eukaryota</taxon>
        <taxon>Fungi</taxon>
        <taxon>Fungi incertae sedis</taxon>
        <taxon>Mucoromycota</taxon>
        <taxon>Mortierellomycotina</taxon>
        <taxon>Mortierellomycetes</taxon>
        <taxon>Mortierellales</taxon>
        <taxon>Mortierellaceae</taxon>
        <taxon>Mortierella</taxon>
    </lineage>
</organism>
<sequence length="646" mass="70023">MFCDWPRTTDNCRASNVFKILLVASSVCHLTAGILGVWLMTYRNRGLNFKIVTDLFMYVGDGLRPKPMDCIIFFTTVASFVKLPGNLLNVLNVLPANMAFRIAVEELYWVFVSFAFTSYFVGLLYAMPVTTREGIFAVYQPETSVSGKTLRPIHVMIPSNTTKNTILAIGGLYPTATGMGLGIISGVLYDRGNYDGSRIAMLLQYSNWVLIFWSLAVMFFYYGLKYTFILRANIIIAEAELNAPRSTFGIGNLTSRSPARFLFVQLQIMGFGGSAVTIAGGGGCLAWVVAQQKILSMSSIAIPLTGAFFWTTAMTVAFFVLLALVGAQTVRNRRRGLHQPSNGQSDGHPSLPRHENIHKSSEGPYLESTLSSMSRHTMSRTEHDVCPLQISRTSLGEDNSLHNGVSSEKYSMDQFRNHWESTADDEPDQGCYGGQELYRSSSLSPPPRPTALPSSDVGLSCNGPTDSSRSQIRESVFGGRTPREDGGRSSLSSPPQSPTYGGFNLPSRRTQGRNNAVPRPSTSSVTSLGSCAPRPAASIGPGLSIARPKASVPKKDVHSALISVPQPFPLTPVSFAPGQEAVLMDLPPLPVKQRSQPIPQTREPTDRKHSLGSDLRLSGASVSAPISLPASRGPGGGYKTIDHPSL</sequence>
<feature type="transmembrane region" description="Helical" evidence="2">
    <location>
        <begin position="261"/>
        <end position="288"/>
    </location>
</feature>
<name>A0A9P6EXU6_9FUNG</name>
<gene>
    <name evidence="3" type="ORF">EC957_007727</name>
</gene>
<evidence type="ECO:0000313" key="3">
    <source>
        <dbReference type="EMBL" id="KAF9537724.1"/>
    </source>
</evidence>
<feature type="region of interest" description="Disordered" evidence="1">
    <location>
        <begin position="420"/>
        <end position="552"/>
    </location>
</feature>
<feature type="transmembrane region" description="Helical" evidence="2">
    <location>
        <begin position="205"/>
        <end position="224"/>
    </location>
</feature>
<accession>A0A9P6EXU6</accession>
<proteinExistence type="predicted"/>
<feature type="transmembrane region" description="Helical" evidence="2">
    <location>
        <begin position="166"/>
        <end position="189"/>
    </location>
</feature>
<feature type="compositionally biased region" description="Polar residues" evidence="1">
    <location>
        <begin position="507"/>
        <end position="529"/>
    </location>
</feature>
<feature type="region of interest" description="Disordered" evidence="1">
    <location>
        <begin position="588"/>
        <end position="646"/>
    </location>
</feature>
<evidence type="ECO:0000256" key="1">
    <source>
        <dbReference type="SAM" id="MobiDB-lite"/>
    </source>
</evidence>
<keyword evidence="2" id="KW-1133">Transmembrane helix</keyword>
<dbReference type="EMBL" id="JAAAXW010000369">
    <property type="protein sequence ID" value="KAF9537724.1"/>
    <property type="molecule type" value="Genomic_DNA"/>
</dbReference>
<reference evidence="3" key="1">
    <citation type="journal article" date="2020" name="Fungal Divers.">
        <title>Resolving the Mortierellaceae phylogeny through synthesis of multi-gene phylogenetics and phylogenomics.</title>
        <authorList>
            <person name="Vandepol N."/>
            <person name="Liber J."/>
            <person name="Desiro A."/>
            <person name="Na H."/>
            <person name="Kennedy M."/>
            <person name="Barry K."/>
            <person name="Grigoriev I.V."/>
            <person name="Miller A.N."/>
            <person name="O'Donnell K."/>
            <person name="Stajich J.E."/>
            <person name="Bonito G."/>
        </authorList>
    </citation>
    <scope>NUCLEOTIDE SEQUENCE</scope>
    <source>
        <strain evidence="3">NRRL 2591</strain>
    </source>
</reference>
<evidence type="ECO:0000256" key="2">
    <source>
        <dbReference type="SAM" id="Phobius"/>
    </source>
</evidence>
<keyword evidence="4" id="KW-1185">Reference proteome</keyword>